<keyword evidence="2" id="KW-0808">Transferase</keyword>
<reference evidence="3" key="1">
    <citation type="submission" date="2018-06" db="EMBL/GenBank/DDBJ databases">
        <authorList>
            <consortium name="Pathogen Informatics"/>
        </authorList>
    </citation>
    <scope>NUCLEOTIDE SEQUENCE [LARGE SCALE GENOMIC DNA]</scope>
    <source>
        <strain evidence="3">NCTC10124</strain>
    </source>
</reference>
<organism evidence="2 3">
    <name type="scientific">Mycoplasmopsis synoviae</name>
    <name type="common">Mycoplasma synoviae</name>
    <dbReference type="NCBI Taxonomy" id="2109"/>
    <lineage>
        <taxon>Bacteria</taxon>
        <taxon>Bacillati</taxon>
        <taxon>Mycoplasmatota</taxon>
        <taxon>Mycoplasmoidales</taxon>
        <taxon>Metamycoplasmataceae</taxon>
        <taxon>Mycoplasmopsis</taxon>
    </lineage>
</organism>
<dbReference type="AlphaFoldDB" id="A0A3B0PBW0"/>
<evidence type="ECO:0000259" key="1">
    <source>
        <dbReference type="Pfam" id="PF17657"/>
    </source>
</evidence>
<keyword evidence="2" id="KW-0548">Nucleotidyltransferase</keyword>
<evidence type="ECO:0000313" key="2">
    <source>
        <dbReference type="EMBL" id="SYV92295.1"/>
    </source>
</evidence>
<dbReference type="EC" id="2.7.7.7" evidence="2"/>
<dbReference type="Gene3D" id="1.10.150.700">
    <property type="entry name" value="PolC, middle finger domain"/>
    <property type="match status" value="1"/>
</dbReference>
<name>A0A3B0PBW0_MYCSY</name>
<sequence length="54" mass="5840">MEIDPNDINGETTGAIALPEFGTKFTRGIIKTSKPHLFADLISISGLSHGQNVW</sequence>
<dbReference type="Proteomes" id="UP000259328">
    <property type="component" value="Chromosome"/>
</dbReference>
<dbReference type="GO" id="GO:0003887">
    <property type="term" value="F:DNA-directed DNA polymerase activity"/>
    <property type="evidence" value="ECO:0007669"/>
    <property type="project" value="UniProtKB-EC"/>
</dbReference>
<feature type="domain" description="DNA polymerase III alpha subunit finger" evidence="1">
    <location>
        <begin position="15"/>
        <end position="54"/>
    </location>
</feature>
<gene>
    <name evidence="2" type="primary">polC_3</name>
    <name evidence="2" type="ORF">NCTC10124_00007</name>
</gene>
<dbReference type="InterPro" id="IPR040982">
    <property type="entry name" value="DNA_pol3_finger"/>
</dbReference>
<feature type="non-terminal residue" evidence="2">
    <location>
        <position position="54"/>
    </location>
</feature>
<dbReference type="Pfam" id="PF17657">
    <property type="entry name" value="DNA_pol3_finger"/>
    <property type="match status" value="1"/>
</dbReference>
<proteinExistence type="predicted"/>
<dbReference type="InterPro" id="IPR044923">
    <property type="entry name" value="PolC_middle_finger_sf"/>
</dbReference>
<evidence type="ECO:0000313" key="3">
    <source>
        <dbReference type="Proteomes" id="UP000259328"/>
    </source>
</evidence>
<accession>A0A3B0PBW0</accession>
<protein>
    <submittedName>
        <fullName evidence="2">DNA polymerase III polC-type</fullName>
        <ecNumber evidence="2">2.7.7.7</ecNumber>
    </submittedName>
</protein>
<dbReference type="EMBL" id="LS991953">
    <property type="protein sequence ID" value="SYV92295.1"/>
    <property type="molecule type" value="Genomic_DNA"/>
</dbReference>